<dbReference type="AlphaFoldDB" id="A0AAE0CA39"/>
<accession>A0AAE0CA39</accession>
<sequence length="315" mass="35472">MSVLDVSVPEPVCGIACCCEPKHRWVYGRHVKNAHDRVQRFIPVNLNRFFDKPDTLPSDDAIGRGMYTGETFAATLFSHEHADAAVHETLLEEIAAIIAEPRECAGYILTDARGIKADELQVVNRGLTFAEEPRLGVTPVDHTEDMHAFSARDGCQKRQLACFHCHPSVIEDKLGAHAPPSFEDGAVLLTVLTWSTRHLVIGYTGIYIIEKLNGPGWSIGQRRTQCERCLRSRARRLGLTNFDVRLAAKALLEWQDTFDFNVGADGKLLELLRSCAFQSLRELQDYLTVFCVLFRGNLMVDYHPFAHAQLKRLRL</sequence>
<comment type="caution">
    <text evidence="1">The sequence shown here is derived from an EMBL/GenBank/DDBJ whole genome shotgun (WGS) entry which is preliminary data.</text>
</comment>
<organism evidence="1 2">
    <name type="scientific">Cymbomonas tetramitiformis</name>
    <dbReference type="NCBI Taxonomy" id="36881"/>
    <lineage>
        <taxon>Eukaryota</taxon>
        <taxon>Viridiplantae</taxon>
        <taxon>Chlorophyta</taxon>
        <taxon>Pyramimonadophyceae</taxon>
        <taxon>Pyramimonadales</taxon>
        <taxon>Pyramimonadaceae</taxon>
        <taxon>Cymbomonas</taxon>
    </lineage>
</organism>
<gene>
    <name evidence="1" type="ORF">CYMTET_40134</name>
</gene>
<reference evidence="1 2" key="1">
    <citation type="journal article" date="2015" name="Genome Biol. Evol.">
        <title>Comparative Genomics of a Bacterivorous Green Alga Reveals Evolutionary Causalities and Consequences of Phago-Mixotrophic Mode of Nutrition.</title>
        <authorList>
            <person name="Burns J.A."/>
            <person name="Paasch A."/>
            <person name="Narechania A."/>
            <person name="Kim E."/>
        </authorList>
    </citation>
    <scope>NUCLEOTIDE SEQUENCE [LARGE SCALE GENOMIC DNA]</scope>
    <source>
        <strain evidence="1 2">PLY_AMNH</strain>
    </source>
</reference>
<evidence type="ECO:0000313" key="2">
    <source>
        <dbReference type="Proteomes" id="UP001190700"/>
    </source>
</evidence>
<keyword evidence="2" id="KW-1185">Reference proteome</keyword>
<protein>
    <submittedName>
        <fullName evidence="1">Uncharacterized protein</fullName>
    </submittedName>
</protein>
<proteinExistence type="predicted"/>
<dbReference type="Proteomes" id="UP001190700">
    <property type="component" value="Unassembled WGS sequence"/>
</dbReference>
<dbReference type="EMBL" id="LGRX02026674">
    <property type="protein sequence ID" value="KAK3250504.1"/>
    <property type="molecule type" value="Genomic_DNA"/>
</dbReference>
<name>A0AAE0CA39_9CHLO</name>
<evidence type="ECO:0000313" key="1">
    <source>
        <dbReference type="EMBL" id="KAK3250504.1"/>
    </source>
</evidence>